<dbReference type="RefSeq" id="WP_317617226.1">
    <property type="nucleotide sequence ID" value="NZ_JABWDJ010000527.1"/>
</dbReference>
<keyword evidence="2" id="KW-0808">Transferase</keyword>
<dbReference type="AlphaFoldDB" id="A0A7Y6PIM9"/>
<dbReference type="SUPFAM" id="SSF56059">
    <property type="entry name" value="Glutathione synthetase ATP-binding domain-like"/>
    <property type="match status" value="1"/>
</dbReference>
<reference evidence="2 3" key="2">
    <citation type="submission" date="2020-07" db="EMBL/GenBank/DDBJ databases">
        <title>Bacterial metabolism rescues the inhibition of intestinal drug absorption by food and drug additives.</title>
        <authorList>
            <person name="Zou L."/>
            <person name="Spanogiannopoulos P."/>
            <person name="Chien H.-C."/>
            <person name="Pieper L.M."/>
            <person name="Cai W."/>
            <person name="Khuri N."/>
            <person name="Pottel J."/>
            <person name="Vora B."/>
            <person name="Ni Z."/>
            <person name="Tsakalozou E."/>
            <person name="Zhang W."/>
            <person name="Shoichet B.K."/>
            <person name="Giacomini K.M."/>
            <person name="Turnbaugh P.J."/>
        </authorList>
    </citation>
    <scope>NUCLEOTIDE SEQUENCE [LARGE SCALE GENOMIC DNA]</scope>
    <source>
        <strain evidence="2 3">B33</strain>
    </source>
</reference>
<dbReference type="GO" id="GO:0050242">
    <property type="term" value="F:pyruvate, phosphate dikinase activity"/>
    <property type="evidence" value="ECO:0007669"/>
    <property type="project" value="UniProtKB-EC"/>
</dbReference>
<name>A0A7Y6PIM9_PHOVU</name>
<proteinExistence type="predicted"/>
<dbReference type="EMBL" id="JABWDJ010000527">
    <property type="protein sequence ID" value="NVB76488.1"/>
    <property type="molecule type" value="Genomic_DNA"/>
</dbReference>
<organism evidence="2 3">
    <name type="scientific">Phocaeicola vulgatus</name>
    <name type="common">Bacteroides vulgatus</name>
    <dbReference type="NCBI Taxonomy" id="821"/>
    <lineage>
        <taxon>Bacteria</taxon>
        <taxon>Pseudomonadati</taxon>
        <taxon>Bacteroidota</taxon>
        <taxon>Bacteroidia</taxon>
        <taxon>Bacteroidales</taxon>
        <taxon>Bacteroidaceae</taxon>
        <taxon>Phocaeicola</taxon>
    </lineage>
</organism>
<evidence type="ECO:0000313" key="2">
    <source>
        <dbReference type="EMBL" id="NVB76488.1"/>
    </source>
</evidence>
<dbReference type="PANTHER" id="PTHR22931:SF9">
    <property type="entry name" value="PYRUVATE, PHOSPHATE DIKINASE 1, CHLOROPLASTIC"/>
    <property type="match status" value="1"/>
</dbReference>
<dbReference type="EC" id="2.7.9.1" evidence="2"/>
<dbReference type="GO" id="GO:0005524">
    <property type="term" value="F:ATP binding"/>
    <property type="evidence" value="ECO:0007669"/>
    <property type="project" value="InterPro"/>
</dbReference>
<dbReference type="GO" id="GO:0016301">
    <property type="term" value="F:kinase activity"/>
    <property type="evidence" value="ECO:0007669"/>
    <property type="project" value="UniProtKB-KW"/>
</dbReference>
<sequence>TAVNVQAMVFGNMGDTSATGVCFSRDAGTGEDLFNGEYLINAQGEDVVAGIRTPQQITKIGSQRWAVLAGVTEDVRAAKFPSMEEAMPEIYKELDALQTKLENHYKDMQD</sequence>
<protein>
    <submittedName>
        <fullName evidence="2">Pyruvate, phosphate dikinase</fullName>
        <ecNumber evidence="2">2.7.9.1</ecNumber>
    </submittedName>
</protein>
<keyword evidence="2" id="KW-0418">Kinase</keyword>
<feature type="domain" description="Pyruvate phosphate dikinase AMP/ATP-binding" evidence="1">
    <location>
        <begin position="1"/>
        <end position="110"/>
    </location>
</feature>
<keyword evidence="2" id="KW-0670">Pyruvate</keyword>
<evidence type="ECO:0000313" key="3">
    <source>
        <dbReference type="Proteomes" id="UP000524321"/>
    </source>
</evidence>
<feature type="non-terminal residue" evidence="2">
    <location>
        <position position="1"/>
    </location>
</feature>
<feature type="non-terminal residue" evidence="2">
    <location>
        <position position="110"/>
    </location>
</feature>
<accession>A0A7Y6PIM9</accession>
<dbReference type="Gene3D" id="3.30.470.20">
    <property type="entry name" value="ATP-grasp fold, B domain"/>
    <property type="match status" value="1"/>
</dbReference>
<reference evidence="2 3" key="1">
    <citation type="submission" date="2020-04" db="EMBL/GenBank/DDBJ databases">
        <authorList>
            <person name="Pieper L."/>
        </authorList>
    </citation>
    <scope>NUCLEOTIDE SEQUENCE [LARGE SCALE GENOMIC DNA]</scope>
    <source>
        <strain evidence="2 3">B33</strain>
    </source>
</reference>
<dbReference type="InterPro" id="IPR010121">
    <property type="entry name" value="Pyruvate_phosphate_dikinase"/>
</dbReference>
<dbReference type="InterPro" id="IPR002192">
    <property type="entry name" value="PPDK_AMP/ATP-bd"/>
</dbReference>
<dbReference type="PANTHER" id="PTHR22931">
    <property type="entry name" value="PHOSPHOENOLPYRUVATE DIKINASE-RELATED"/>
    <property type="match status" value="1"/>
</dbReference>
<gene>
    <name evidence="2" type="ORF">HUV05_23925</name>
</gene>
<dbReference type="Pfam" id="PF01326">
    <property type="entry name" value="PPDK_N"/>
    <property type="match status" value="1"/>
</dbReference>
<comment type="caution">
    <text evidence="2">The sequence shown here is derived from an EMBL/GenBank/DDBJ whole genome shotgun (WGS) entry which is preliminary data.</text>
</comment>
<dbReference type="Proteomes" id="UP000524321">
    <property type="component" value="Unassembled WGS sequence"/>
</dbReference>
<evidence type="ECO:0000259" key="1">
    <source>
        <dbReference type="Pfam" id="PF01326"/>
    </source>
</evidence>